<dbReference type="AlphaFoldDB" id="A0AA36JE75"/>
<evidence type="ECO:0000256" key="4">
    <source>
        <dbReference type="SAM" id="MobiDB-lite"/>
    </source>
</evidence>
<dbReference type="GO" id="GO:0031012">
    <property type="term" value="C:extracellular matrix"/>
    <property type="evidence" value="ECO:0007669"/>
    <property type="project" value="TreeGrafter"/>
</dbReference>
<reference evidence="6" key="1">
    <citation type="submission" date="2023-08" db="EMBL/GenBank/DDBJ databases">
        <authorList>
            <person name="Chen Y."/>
            <person name="Shah S."/>
            <person name="Dougan E. K."/>
            <person name="Thang M."/>
            <person name="Chan C."/>
        </authorList>
    </citation>
    <scope>NUCLEOTIDE SEQUENCE</scope>
</reference>
<dbReference type="Pfam" id="PF19028">
    <property type="entry name" value="TSP1_spondin"/>
    <property type="match status" value="1"/>
</dbReference>
<dbReference type="SUPFAM" id="SSF82895">
    <property type="entry name" value="TSP-1 type 1 repeat"/>
    <property type="match status" value="5"/>
</dbReference>
<keyword evidence="1" id="KW-0732">Signal</keyword>
<dbReference type="Pfam" id="PF00090">
    <property type="entry name" value="TSP_1"/>
    <property type="match status" value="4"/>
</dbReference>
<keyword evidence="2" id="KW-1015">Disulfide bond</keyword>
<dbReference type="EMBL" id="CAUJNA010003549">
    <property type="protein sequence ID" value="CAJ1404583.1"/>
    <property type="molecule type" value="Genomic_DNA"/>
</dbReference>
<name>A0AA36JE75_9DINO</name>
<evidence type="ECO:0000259" key="5">
    <source>
        <dbReference type="Pfam" id="PF19028"/>
    </source>
</evidence>
<comment type="caution">
    <text evidence="6">The sequence shown here is derived from an EMBL/GenBank/DDBJ whole genome shotgun (WGS) entry which is preliminary data.</text>
</comment>
<accession>A0AA36JE75</accession>
<evidence type="ECO:0000256" key="2">
    <source>
        <dbReference type="ARBA" id="ARBA00023157"/>
    </source>
</evidence>
<dbReference type="GO" id="GO:0007155">
    <property type="term" value="P:cell adhesion"/>
    <property type="evidence" value="ECO:0007669"/>
    <property type="project" value="TreeGrafter"/>
</dbReference>
<sequence>MRRLRHVGAAGLGEKVLQCPLAKQIEQPLPDLTPYLQKSSLCEWARRSIAEHPLQMSRRWPTPSLPKLPWDERIAEGRSSNSSSLLRRLEDDESKSPDDGNWGTWYVAAAFVQPNKVMAGSVPKLGQLELLGGEELGQVSHMAMTHSDGGTAEMFLASMTNAQSETVIRYKYALLEGKITLSSAAVVWPAEDAKRRVARLAAGGGGAAGAALYVADDEGHVSVLSAAALRSGARMDGVQLHETKLQGEAREPITGLALLANGTLIWSTPSSVSSSLTDGSHVSELLSETQLQKMAASAKIVALAATSSHLFLAVHRGRTTQSCTVYRTDLAGKSPVALSYQWPAEQMWLGLAGFDLWAAVPLGIYALPVEFQESTVPRLELHIKGGNLASLHTFYIRGTDCALGNWTKVGKCSKTCGGGKQRFERSVLTPAVGGRPCPALRERQEDCFDQPCPEEATDCLMGQWIDEAPCSASCGYGQVRQRRTVLREAAFGGAACPEGRTRSVDCIITECGGYDFLLAAMPGKGLFSAQVLGLDQDLEWTASSVPRKPVANARKPSSEPPAFSGKPVPGARDAHHGIEICTTTSLGFGLRPTEVSWPGSLPVSDREMLMTVDSENRLLYLAPAGGSEITCWAYSVGEGHLVSFFSKHRVLDLDASSPERIVGMKLHVGSLFFGTAQGRILRIDEDALLSSGKNTPAVQELYKDVGKNLGPLQSLSAAGTYLLWATPSQVTLGSIDGPQSAVSPRPLLVEKSLEDLAGSLVEVIQAELTADGSSFFLAAWDTDQATLSIFQVAISMESASNSMVEHQQLRQLRQSWTHQDVRLLLTPFAAFVHSHEKIWTFPTSITQETTPALIYPEPGAEANASVTGVGHFFQKGLDCQVSAWLNMSSCTATCGGGILRQAREVLAEASEGGLSCPDLERELPCREQLCPVDCQMSRWKDLGTCSRSCGGGTVRQTRIVESHPMYGGAPCSKVLERRVTCNSEPCQGLDCMLSDWIDKGLCSRACGGGHQEQYRKVVRQPAFGGLPCSKNMTRVVMCNIVPCKVEGFDPIAAGHSTGFDFDIRDYCDPQEAC</sequence>
<proteinExistence type="predicted"/>
<dbReference type="PANTHER" id="PTHR11311">
    <property type="entry name" value="SPONDIN"/>
    <property type="match status" value="1"/>
</dbReference>
<dbReference type="PANTHER" id="PTHR11311:SF15">
    <property type="entry name" value="SPONDIN-2"/>
    <property type="match status" value="1"/>
</dbReference>
<dbReference type="InterPro" id="IPR036383">
    <property type="entry name" value="TSP1_rpt_sf"/>
</dbReference>
<evidence type="ECO:0000313" key="6">
    <source>
        <dbReference type="EMBL" id="CAJ1404583.1"/>
    </source>
</evidence>
<evidence type="ECO:0000256" key="3">
    <source>
        <dbReference type="ARBA" id="ARBA00023180"/>
    </source>
</evidence>
<dbReference type="InterPro" id="IPR044004">
    <property type="entry name" value="TSP1_spondin_dom"/>
</dbReference>
<gene>
    <name evidence="6" type="ORF">EVOR1521_LOCUS27004</name>
</gene>
<feature type="region of interest" description="Disordered" evidence="4">
    <location>
        <begin position="547"/>
        <end position="571"/>
    </location>
</feature>
<dbReference type="PROSITE" id="PS50092">
    <property type="entry name" value="TSP1"/>
    <property type="match status" value="5"/>
</dbReference>
<evidence type="ECO:0000256" key="1">
    <source>
        <dbReference type="ARBA" id="ARBA00022729"/>
    </source>
</evidence>
<feature type="domain" description="Spondin-like TSP1" evidence="5">
    <location>
        <begin position="879"/>
        <end position="930"/>
    </location>
</feature>
<dbReference type="InterPro" id="IPR051418">
    <property type="entry name" value="Spondin/Thrombospondin_T1"/>
</dbReference>
<organism evidence="6 7">
    <name type="scientific">Effrenium voratum</name>
    <dbReference type="NCBI Taxonomy" id="2562239"/>
    <lineage>
        <taxon>Eukaryota</taxon>
        <taxon>Sar</taxon>
        <taxon>Alveolata</taxon>
        <taxon>Dinophyceae</taxon>
        <taxon>Suessiales</taxon>
        <taxon>Symbiodiniaceae</taxon>
        <taxon>Effrenium</taxon>
    </lineage>
</organism>
<dbReference type="Gene3D" id="2.20.100.10">
    <property type="entry name" value="Thrombospondin type-1 (TSP1) repeat"/>
    <property type="match status" value="5"/>
</dbReference>
<keyword evidence="7" id="KW-1185">Reference proteome</keyword>
<dbReference type="Proteomes" id="UP001178507">
    <property type="component" value="Unassembled WGS sequence"/>
</dbReference>
<protein>
    <recommendedName>
        <fullName evidence="5">Spondin-like TSP1 domain-containing protein</fullName>
    </recommendedName>
</protein>
<dbReference type="SMART" id="SM00209">
    <property type="entry name" value="TSP1"/>
    <property type="match status" value="5"/>
</dbReference>
<keyword evidence="3" id="KW-0325">Glycoprotein</keyword>
<dbReference type="InterPro" id="IPR000884">
    <property type="entry name" value="TSP1_rpt"/>
</dbReference>
<evidence type="ECO:0000313" key="7">
    <source>
        <dbReference type="Proteomes" id="UP001178507"/>
    </source>
</evidence>